<feature type="DNA-binding region" description="H-T-H motif" evidence="2">
    <location>
        <begin position="22"/>
        <end position="41"/>
    </location>
</feature>
<sequence length="323" mass="37008">MSKYRETILELLTEARPDYISGQTIAEKLNISRMTVKKTIDQLKLEGISIDSVHNRGHKLNELPTQWHEGVLNGLFKDSTFIEKFECYATVDSTQQIAKKSIVDFDGTMLILSDAQTAGKGRFKRVWQSPKEKGLWMSVVLRPEISFSMLTTFNLFISLAICETIQTYLTDQVQIKWPNDIYIGTQKVCGFLTEMIANADGIEAVICGIGININHEDSDFDPSLNHTATSLKIHSGQDINRYDFLKVLMRNIEQRYLQFLNEPFTAIKEEYIAHSNIWNKQLRFTEGSQQFYGKVVEIDDQGFLHVVDRQGDLHRLMSADIEL</sequence>
<dbReference type="NCBIfam" id="TIGR00121">
    <property type="entry name" value="birA_ligase"/>
    <property type="match status" value="1"/>
</dbReference>
<dbReference type="Proteomes" id="UP000264146">
    <property type="component" value="Chromosome"/>
</dbReference>
<dbReference type="GO" id="GO:0003677">
    <property type="term" value="F:DNA binding"/>
    <property type="evidence" value="ECO:0007669"/>
    <property type="project" value="UniProtKB-UniRule"/>
</dbReference>
<dbReference type="GO" id="GO:0016740">
    <property type="term" value="F:transferase activity"/>
    <property type="evidence" value="ECO:0007669"/>
    <property type="project" value="UniProtKB-ARBA"/>
</dbReference>
<dbReference type="AlphaFoldDB" id="A0A7Z7VX62"/>
<dbReference type="GO" id="GO:0009249">
    <property type="term" value="P:protein lipoylation"/>
    <property type="evidence" value="ECO:0007669"/>
    <property type="project" value="UniProtKB-ARBA"/>
</dbReference>
<keyword evidence="2" id="KW-0092">Biotin</keyword>
<proteinExistence type="inferred from homology"/>
<dbReference type="Gene3D" id="2.30.30.100">
    <property type="match status" value="1"/>
</dbReference>
<dbReference type="PROSITE" id="PS51733">
    <property type="entry name" value="BPL_LPL_CATALYTIC"/>
    <property type="match status" value="1"/>
</dbReference>
<accession>A0A7Z7VX62</accession>
<gene>
    <name evidence="6" type="primary">birA_1</name>
    <name evidence="2" type="synonym">birA</name>
    <name evidence="5" type="ORF">C1O36_03930</name>
    <name evidence="6" type="ORF">NCTC12218_01402</name>
</gene>
<comment type="catalytic activity">
    <reaction evidence="2">
        <text>biotin + L-lysyl-[protein] + ATP = N(6)-biotinyl-L-lysyl-[protein] + AMP + diphosphate + H(+)</text>
        <dbReference type="Rhea" id="RHEA:11756"/>
        <dbReference type="Rhea" id="RHEA-COMP:9752"/>
        <dbReference type="Rhea" id="RHEA-COMP:10505"/>
        <dbReference type="ChEBI" id="CHEBI:15378"/>
        <dbReference type="ChEBI" id="CHEBI:29969"/>
        <dbReference type="ChEBI" id="CHEBI:30616"/>
        <dbReference type="ChEBI" id="CHEBI:33019"/>
        <dbReference type="ChEBI" id="CHEBI:57586"/>
        <dbReference type="ChEBI" id="CHEBI:83144"/>
        <dbReference type="ChEBI" id="CHEBI:456215"/>
        <dbReference type="EC" id="6.3.4.15"/>
    </reaction>
</comment>
<evidence type="ECO:0000313" key="5">
    <source>
        <dbReference type="EMBL" id="NHA33679.1"/>
    </source>
</evidence>
<comment type="function">
    <text evidence="2">Acts both as a biotin--[acetyl-CoA-carboxylase] ligase and a repressor.</text>
</comment>
<dbReference type="Pfam" id="PF03099">
    <property type="entry name" value="BPL_LplA_LipB"/>
    <property type="match status" value="1"/>
</dbReference>
<organism evidence="6">
    <name type="scientific">Staphylococcus schleiferi</name>
    <dbReference type="NCBI Taxonomy" id="1295"/>
    <lineage>
        <taxon>Bacteria</taxon>
        <taxon>Bacillati</taxon>
        <taxon>Bacillota</taxon>
        <taxon>Bacilli</taxon>
        <taxon>Bacillales</taxon>
        <taxon>Staphylococcaceae</taxon>
        <taxon>Staphylococcus</taxon>
    </lineage>
</organism>
<dbReference type="EC" id="6.3.4.15" evidence="2"/>
<keyword evidence="2" id="KW-0805">Transcription regulation</keyword>
<dbReference type="GO" id="GO:0005524">
    <property type="term" value="F:ATP binding"/>
    <property type="evidence" value="ECO:0007669"/>
    <property type="project" value="UniProtKB-UniRule"/>
</dbReference>
<dbReference type="InterPro" id="IPR004143">
    <property type="entry name" value="BPL_LPL_catalytic"/>
</dbReference>
<dbReference type="InterPro" id="IPR013196">
    <property type="entry name" value="HTH_11"/>
</dbReference>
<dbReference type="GO" id="GO:0004077">
    <property type="term" value="F:biotin--[biotin carboxyl-carrier protein] ligase activity"/>
    <property type="evidence" value="ECO:0007669"/>
    <property type="project" value="UniProtKB-UniRule"/>
</dbReference>
<dbReference type="Gene3D" id="1.10.10.10">
    <property type="entry name" value="Winged helix-like DNA-binding domain superfamily/Winged helix DNA-binding domain"/>
    <property type="match status" value="1"/>
</dbReference>
<evidence type="ECO:0000259" key="3">
    <source>
        <dbReference type="PROSITE" id="PS51733"/>
    </source>
</evidence>
<dbReference type="GeneID" id="93790090"/>
<dbReference type="RefSeq" id="WP_016425097.1">
    <property type="nucleotide sequence ID" value="NZ_CABKRV010000001.1"/>
</dbReference>
<feature type="binding site" evidence="2">
    <location>
        <position position="187"/>
    </location>
    <ligand>
        <name>biotin</name>
        <dbReference type="ChEBI" id="CHEBI:57586"/>
    </ligand>
</feature>
<evidence type="ECO:0000313" key="4">
    <source>
        <dbReference type="EMBL" id="CAD7359743.1"/>
    </source>
</evidence>
<dbReference type="PANTHER" id="PTHR12835">
    <property type="entry name" value="BIOTIN PROTEIN LIGASE"/>
    <property type="match status" value="1"/>
</dbReference>
<keyword evidence="2" id="KW-0067">ATP-binding</keyword>
<dbReference type="GO" id="GO:0005737">
    <property type="term" value="C:cytoplasm"/>
    <property type="evidence" value="ECO:0007669"/>
    <property type="project" value="TreeGrafter"/>
</dbReference>
<dbReference type="PANTHER" id="PTHR12835:SF5">
    <property type="entry name" value="BIOTIN--PROTEIN LIGASE"/>
    <property type="match status" value="1"/>
</dbReference>
<reference evidence="4 7" key="3">
    <citation type="submission" date="2020-11" db="EMBL/GenBank/DDBJ databases">
        <authorList>
            <consortium name="Pathogen Informatics"/>
        </authorList>
    </citation>
    <scope>NUCLEOTIDE SEQUENCE [LARGE SCALE GENOMIC DNA]</scope>
    <source>
        <strain evidence="4 7">NCTC12218</strain>
    </source>
</reference>
<dbReference type="GO" id="GO:0006355">
    <property type="term" value="P:regulation of DNA-templated transcription"/>
    <property type="evidence" value="ECO:0007669"/>
    <property type="project" value="UniProtKB-UniRule"/>
</dbReference>
<dbReference type="Proteomes" id="UP000572988">
    <property type="component" value="Unassembled WGS sequence"/>
</dbReference>
<protein>
    <recommendedName>
        <fullName evidence="2">Bifunctional ligase/repressor BirA</fullName>
    </recommendedName>
    <alternativeName>
        <fullName evidence="2">Biotin--[acetyl-CoA-carboxylase] ligase</fullName>
        <ecNumber evidence="2">6.3.4.15</ecNumber>
    </alternativeName>
    <alternativeName>
        <fullName evidence="2">Biotin--protein ligase</fullName>
    </alternativeName>
    <alternativeName>
        <fullName evidence="2">Biotin-[acetyl-CoA carboxylase] synthetase</fullName>
    </alternativeName>
</protein>
<keyword evidence="2" id="KW-0547">Nucleotide-binding</keyword>
<dbReference type="HAMAP" id="MF_00978">
    <property type="entry name" value="Bifunct_BirA"/>
    <property type="match status" value="1"/>
</dbReference>
<dbReference type="SUPFAM" id="SSF55681">
    <property type="entry name" value="Class II aaRS and biotin synthetases"/>
    <property type="match status" value="1"/>
</dbReference>
<dbReference type="CDD" id="cd16442">
    <property type="entry name" value="BPL"/>
    <property type="match status" value="1"/>
</dbReference>
<reference evidence="6" key="2">
    <citation type="submission" date="2018-06" db="EMBL/GenBank/DDBJ databases">
        <authorList>
            <consortium name="Pathogen Informatics"/>
            <person name="Doyle S."/>
        </authorList>
    </citation>
    <scope>NUCLEOTIDE SEQUENCE [LARGE SCALE GENOMIC DNA]</scope>
    <source>
        <strain evidence="6">NCTC12218</strain>
    </source>
</reference>
<name>A0A7Z7VX62_STASC</name>
<comment type="caution">
    <text evidence="2">Lacks conserved residue(s) required for the propagation of feature annotation.</text>
</comment>
<feature type="binding site" evidence="2">
    <location>
        <position position="116"/>
    </location>
    <ligand>
        <name>biotin</name>
        <dbReference type="ChEBI" id="CHEBI:57586"/>
    </ligand>
</feature>
<keyword evidence="8" id="KW-1185">Reference proteome</keyword>
<dbReference type="Pfam" id="PF08279">
    <property type="entry name" value="HTH_11"/>
    <property type="match status" value="1"/>
</dbReference>
<keyword evidence="2" id="KW-0804">Transcription</keyword>
<evidence type="ECO:0000313" key="7">
    <source>
        <dbReference type="Proteomes" id="UP000264146"/>
    </source>
</evidence>
<evidence type="ECO:0000256" key="1">
    <source>
        <dbReference type="ARBA" id="ARBA00022598"/>
    </source>
</evidence>
<reference evidence="5 8" key="1">
    <citation type="submission" date="2018-01" db="EMBL/GenBank/DDBJ databases">
        <title>Complete genome sequence of Staphylococcus Scheliferi isolated from human.</title>
        <authorList>
            <person name="Abouelkhair M.A."/>
            <person name="Bemis D.A."/>
            <person name="Kania S.A."/>
        </authorList>
    </citation>
    <scope>NUCLEOTIDE SEQUENCE [LARGE SCALE GENOMIC DNA]</scope>
    <source>
        <strain evidence="5 8">ATCC 43808</strain>
    </source>
</reference>
<keyword evidence="1 2" id="KW-0436">Ligase</keyword>
<keyword evidence="2" id="KW-0238">DNA-binding</keyword>
<keyword evidence="2" id="KW-0678">Repressor</keyword>
<evidence type="ECO:0000313" key="8">
    <source>
        <dbReference type="Proteomes" id="UP000572988"/>
    </source>
</evidence>
<dbReference type="EMBL" id="LR962863">
    <property type="protein sequence ID" value="CAD7359743.1"/>
    <property type="molecule type" value="Genomic_DNA"/>
</dbReference>
<feature type="domain" description="BPL/LPL catalytic" evidence="3">
    <location>
        <begin position="74"/>
        <end position="260"/>
    </location>
</feature>
<dbReference type="InterPro" id="IPR045864">
    <property type="entry name" value="aa-tRNA-synth_II/BPL/LPL"/>
</dbReference>
<comment type="similarity">
    <text evidence="2">Belongs to the biotin--protein ligase family.</text>
</comment>
<dbReference type="InterPro" id="IPR036390">
    <property type="entry name" value="WH_DNA-bd_sf"/>
</dbReference>
<dbReference type="InterPro" id="IPR004408">
    <property type="entry name" value="Biotin_CoA_COase_ligase"/>
</dbReference>
<dbReference type="SUPFAM" id="SSF46785">
    <property type="entry name" value="Winged helix' DNA-binding domain"/>
    <property type="match status" value="1"/>
</dbReference>
<dbReference type="EMBL" id="POVK01000009">
    <property type="protein sequence ID" value="NHA33679.1"/>
    <property type="molecule type" value="Genomic_DNA"/>
</dbReference>
<dbReference type="Gene3D" id="3.30.930.10">
    <property type="entry name" value="Bira Bifunctional Protein, Domain 2"/>
    <property type="match status" value="1"/>
</dbReference>
<dbReference type="EMBL" id="UHEF01000001">
    <property type="protein sequence ID" value="SUM88898.1"/>
    <property type="molecule type" value="Genomic_DNA"/>
</dbReference>
<dbReference type="InterPro" id="IPR030855">
    <property type="entry name" value="Bifunct_BirA"/>
</dbReference>
<dbReference type="InterPro" id="IPR036388">
    <property type="entry name" value="WH-like_DNA-bd_sf"/>
</dbReference>
<evidence type="ECO:0000256" key="2">
    <source>
        <dbReference type="HAMAP-Rule" id="MF_00978"/>
    </source>
</evidence>
<evidence type="ECO:0000313" key="6">
    <source>
        <dbReference type="EMBL" id="SUM88898.1"/>
    </source>
</evidence>